<accession>A0A6G1HX78</accession>
<dbReference type="InterPro" id="IPR022085">
    <property type="entry name" value="OpdG"/>
</dbReference>
<dbReference type="AlphaFoldDB" id="A0A6G1HX78"/>
<dbReference type="Pfam" id="PF12311">
    <property type="entry name" value="DUF3632"/>
    <property type="match status" value="1"/>
</dbReference>
<sequence length="171" mass="19439">MDKMHCRLHELVIDDCGDYFFIRKWREWLTLRCHLASAGFDDNFGPAALDCLAFALESDHDQVVRNGNGEGRTQILVTSIGMASFFLHGADVTCGLCKDNRVVPKVENSKPEGSLWTQIRGGQSPGAFTPDRWQFWKQRLSMLYVRNEMQDEDAMEHINDAISAWKKGGRS</sequence>
<gene>
    <name evidence="1" type="ORF">EJ06DRAFT_401810</name>
</gene>
<proteinExistence type="predicted"/>
<dbReference type="Proteomes" id="UP000799640">
    <property type="component" value="Unassembled WGS sequence"/>
</dbReference>
<evidence type="ECO:0000313" key="2">
    <source>
        <dbReference type="Proteomes" id="UP000799640"/>
    </source>
</evidence>
<evidence type="ECO:0000313" key="1">
    <source>
        <dbReference type="EMBL" id="KAF2400663.1"/>
    </source>
</evidence>
<name>A0A6G1HX78_9PEZI</name>
<protein>
    <submittedName>
        <fullName evidence="1">Uncharacterized protein</fullName>
    </submittedName>
</protein>
<dbReference type="EMBL" id="ML996694">
    <property type="protein sequence ID" value="KAF2400663.1"/>
    <property type="molecule type" value="Genomic_DNA"/>
</dbReference>
<keyword evidence="2" id="KW-1185">Reference proteome</keyword>
<organism evidence="1 2">
    <name type="scientific">Trichodelitschia bisporula</name>
    <dbReference type="NCBI Taxonomy" id="703511"/>
    <lineage>
        <taxon>Eukaryota</taxon>
        <taxon>Fungi</taxon>
        <taxon>Dikarya</taxon>
        <taxon>Ascomycota</taxon>
        <taxon>Pezizomycotina</taxon>
        <taxon>Dothideomycetes</taxon>
        <taxon>Dothideomycetes incertae sedis</taxon>
        <taxon>Phaeotrichales</taxon>
        <taxon>Phaeotrichaceae</taxon>
        <taxon>Trichodelitschia</taxon>
    </lineage>
</organism>
<reference evidence="1" key="1">
    <citation type="journal article" date="2020" name="Stud. Mycol.">
        <title>101 Dothideomycetes genomes: a test case for predicting lifestyles and emergence of pathogens.</title>
        <authorList>
            <person name="Haridas S."/>
            <person name="Albert R."/>
            <person name="Binder M."/>
            <person name="Bloem J."/>
            <person name="Labutti K."/>
            <person name="Salamov A."/>
            <person name="Andreopoulos B."/>
            <person name="Baker S."/>
            <person name="Barry K."/>
            <person name="Bills G."/>
            <person name="Bluhm B."/>
            <person name="Cannon C."/>
            <person name="Castanera R."/>
            <person name="Culley D."/>
            <person name="Daum C."/>
            <person name="Ezra D."/>
            <person name="Gonzalez J."/>
            <person name="Henrissat B."/>
            <person name="Kuo A."/>
            <person name="Liang C."/>
            <person name="Lipzen A."/>
            <person name="Lutzoni F."/>
            <person name="Magnuson J."/>
            <person name="Mondo S."/>
            <person name="Nolan M."/>
            <person name="Ohm R."/>
            <person name="Pangilinan J."/>
            <person name="Park H.-J."/>
            <person name="Ramirez L."/>
            <person name="Alfaro M."/>
            <person name="Sun H."/>
            <person name="Tritt A."/>
            <person name="Yoshinaga Y."/>
            <person name="Zwiers L.-H."/>
            <person name="Turgeon B."/>
            <person name="Goodwin S."/>
            <person name="Spatafora J."/>
            <person name="Crous P."/>
            <person name="Grigoriev I."/>
        </authorList>
    </citation>
    <scope>NUCLEOTIDE SEQUENCE</scope>
    <source>
        <strain evidence="1">CBS 262.69</strain>
    </source>
</reference>